<dbReference type="Pfam" id="PF02738">
    <property type="entry name" value="MoCoBD_1"/>
    <property type="match status" value="1"/>
</dbReference>
<dbReference type="InterPro" id="IPR012368">
    <property type="entry name" value="OxRdtase_Mopterin-bd_su_IorB"/>
</dbReference>
<evidence type="ECO:0000313" key="2">
    <source>
        <dbReference type="EMBL" id="WQH06147.1"/>
    </source>
</evidence>
<dbReference type="InterPro" id="IPR006311">
    <property type="entry name" value="TAT_signal"/>
</dbReference>
<accession>A0ABZ0Y288</accession>
<reference evidence="2 3" key="1">
    <citation type="submission" date="2023-11" db="EMBL/GenBank/DDBJ databases">
        <title>MicrobeMod: A computational toolkit for identifying prokaryotic methylation and restriction-modification with nanopore sequencing.</title>
        <authorList>
            <person name="Crits-Christoph A."/>
            <person name="Kang S.C."/>
            <person name="Lee H."/>
            <person name="Ostrov N."/>
        </authorList>
    </citation>
    <scope>NUCLEOTIDE SEQUENCE [LARGE SCALE GENOMIC DNA]</scope>
    <source>
        <strain evidence="2 3">ATCC 25935</strain>
    </source>
</reference>
<dbReference type="InterPro" id="IPR000674">
    <property type="entry name" value="Ald_Oxase/Xan_DH_a/b"/>
</dbReference>
<dbReference type="PANTHER" id="PTHR47495">
    <property type="entry name" value="ALDEHYDE DEHYDROGENASE"/>
    <property type="match status" value="1"/>
</dbReference>
<gene>
    <name evidence="2" type="ORF">SR858_07390</name>
</gene>
<evidence type="ECO:0000259" key="1">
    <source>
        <dbReference type="SMART" id="SM01008"/>
    </source>
</evidence>
<dbReference type="InterPro" id="IPR037165">
    <property type="entry name" value="AldOxase/xan_DH_Mopterin-bd_sf"/>
</dbReference>
<dbReference type="EMBL" id="CP140152">
    <property type="protein sequence ID" value="WQH06147.1"/>
    <property type="molecule type" value="Genomic_DNA"/>
</dbReference>
<dbReference type="InterPro" id="IPR046867">
    <property type="entry name" value="AldOxase/xan_DH_MoCoBD2"/>
</dbReference>
<dbReference type="Proteomes" id="UP001326110">
    <property type="component" value="Chromosome"/>
</dbReference>
<dbReference type="PANTHER" id="PTHR47495:SF2">
    <property type="entry name" value="ALDEHYDE DEHYDROGENASE"/>
    <property type="match status" value="1"/>
</dbReference>
<feature type="domain" description="Aldehyde oxidase/xanthine dehydrogenase a/b hammerhead" evidence="1">
    <location>
        <begin position="242"/>
        <end position="330"/>
    </location>
</feature>
<keyword evidence="3" id="KW-1185">Reference proteome</keyword>
<dbReference type="RefSeq" id="WP_051120321.1">
    <property type="nucleotide sequence ID" value="NZ_CP140152.1"/>
</dbReference>
<dbReference type="InterPro" id="IPR008274">
    <property type="entry name" value="AldOxase/xan_DH_MoCoBD1"/>
</dbReference>
<proteinExistence type="predicted"/>
<dbReference type="SMART" id="SM01008">
    <property type="entry name" value="Ald_Xan_dh_C"/>
    <property type="match status" value="1"/>
</dbReference>
<organism evidence="2 3">
    <name type="scientific">Duganella zoogloeoides</name>
    <dbReference type="NCBI Taxonomy" id="75659"/>
    <lineage>
        <taxon>Bacteria</taxon>
        <taxon>Pseudomonadati</taxon>
        <taxon>Pseudomonadota</taxon>
        <taxon>Betaproteobacteria</taxon>
        <taxon>Burkholderiales</taxon>
        <taxon>Oxalobacteraceae</taxon>
        <taxon>Telluria group</taxon>
        <taxon>Duganella</taxon>
    </lineage>
</organism>
<dbReference type="Gene3D" id="3.30.365.10">
    <property type="entry name" value="Aldehyde oxidase/xanthine dehydrogenase, molybdopterin binding domain"/>
    <property type="match status" value="4"/>
</dbReference>
<dbReference type="PROSITE" id="PS51318">
    <property type="entry name" value="TAT"/>
    <property type="match status" value="1"/>
</dbReference>
<dbReference type="SUPFAM" id="SSF56003">
    <property type="entry name" value="Molybdenum cofactor-binding domain"/>
    <property type="match status" value="2"/>
</dbReference>
<dbReference type="InterPro" id="IPR052516">
    <property type="entry name" value="N-heterocyclic_Hydroxylase"/>
</dbReference>
<sequence>MSNLSRRRFLFGAVSAGAAAGALVVGWGVLPARQRLHASNPLPLTDGAVALNGWVAVAPDGSVTIAMPRCEMGQGVHTALPMLVAEEMDVPLASVRLVQAPLDAIFGNIAMLQDGLPFHPDDDGALQAGTRWIVGKVARELGIVITGGSSSVKDAWLPMREAGAAARAMLVTAAASQWRAQVADCRTGNGYVLHADGRKLAYGALAAAAATSQPGAVRLKSPQDFTLIGRAQPRRDTPSKVDGSAVFGIDVRLPGMAYAAVRMAPVIGGVVASVDSSAALQMPGVLRVVDFSGAIAHLAGAGAGVAVVARSWWQAKQAALALVITWRDGAHAGLSSEAVFAGFAASLDREAGYAYHQAGDMDIVEGKGSNVARTIGAEYRAPYLAHVAMEPINCTAQVNDGKVHLWAPTQAPGFAVKAAAQAAGVSPEAVTLEVTLLGGGFGRRLDVDMVAQAVAIARMMDGVPVQTIWSREDDTGHDVYRPAALARFSATLDGVGHVLGFDCKSASGSVSHQFFKRNLGLPAAGPDKTTAEGAFDMPYELPNQRIRHVIVDSAVPLGYWRSVGHSHNAFFKESFIDELAHAAGRDEVAFRRALLARHPRHLAVLDAAVARAGIAPEGRAHGVALHQSFGTIVAQVAQVSVEGSEIRVHRVVCAIDCGLAVNPNIIAQQAESGVVFGLSAALFGAVTIKDGKVEQSNFHDYPVVRLNQAPVVDTIIMASAAHPEGMGEPAVPPVAPAVANAVFKLTGKRLRSLPLTLSI</sequence>
<dbReference type="GeneID" id="43163827"/>
<dbReference type="Gene3D" id="3.90.1170.50">
    <property type="entry name" value="Aldehyde oxidase/xanthine dehydrogenase, a/b hammerhead"/>
    <property type="match status" value="1"/>
</dbReference>
<evidence type="ECO:0000313" key="3">
    <source>
        <dbReference type="Proteomes" id="UP001326110"/>
    </source>
</evidence>
<dbReference type="Pfam" id="PF20256">
    <property type="entry name" value="MoCoBD_2"/>
    <property type="match status" value="2"/>
</dbReference>
<dbReference type="PIRSF" id="PIRSF036389">
    <property type="entry name" value="IOR_B"/>
    <property type="match status" value="1"/>
</dbReference>
<name>A0ABZ0Y288_9BURK</name>
<protein>
    <submittedName>
        <fullName evidence="2">Molybdopterin cofactor-binding domain-containing protein</fullName>
    </submittedName>
</protein>